<evidence type="ECO:0000313" key="1">
    <source>
        <dbReference type="EMBL" id="CCH55526.1"/>
    </source>
</evidence>
<comment type="caution">
    <text evidence="1">The sequence shown here is derived from an EMBL/GenBank/DDBJ whole genome shotgun (WGS) entry which is preliminary data.</text>
</comment>
<gene>
    <name evidence="1" type="ORF">BN8_04789</name>
</gene>
<proteinExistence type="predicted"/>
<sequence length="35" mass="3962">MGSSKVLATIRVITYEYTLLIPARTDRISGKYSKE</sequence>
<accession>I2GNP8</accession>
<keyword evidence="2" id="KW-1185">Reference proteome</keyword>
<dbReference type="Proteomes" id="UP000009309">
    <property type="component" value="Unassembled WGS sequence"/>
</dbReference>
<reference evidence="1 2" key="1">
    <citation type="journal article" date="2012" name="J. Bacteriol.">
        <title>Genome Sequence of the Filamentous Bacterium Fibrisoma limi BUZ 3T.</title>
        <authorList>
            <person name="Filippini M."/>
            <person name="Qi W."/>
            <person name="Jaenicke S."/>
            <person name="Goesmann A."/>
            <person name="Smits T.H."/>
            <person name="Bagheri H.C."/>
        </authorList>
    </citation>
    <scope>NUCLEOTIDE SEQUENCE [LARGE SCALE GENOMIC DNA]</scope>
    <source>
        <strain evidence="2">BUZ 3T</strain>
    </source>
</reference>
<name>I2GNP8_9BACT</name>
<dbReference type="AlphaFoldDB" id="I2GNP8"/>
<dbReference type="STRING" id="1185876.BN8_04789"/>
<protein>
    <submittedName>
        <fullName evidence="1">Uncharacterized protein</fullName>
    </submittedName>
</protein>
<organism evidence="1 2">
    <name type="scientific">Fibrisoma limi BUZ 3</name>
    <dbReference type="NCBI Taxonomy" id="1185876"/>
    <lineage>
        <taxon>Bacteria</taxon>
        <taxon>Pseudomonadati</taxon>
        <taxon>Bacteroidota</taxon>
        <taxon>Cytophagia</taxon>
        <taxon>Cytophagales</taxon>
        <taxon>Spirosomataceae</taxon>
        <taxon>Fibrisoma</taxon>
    </lineage>
</organism>
<evidence type="ECO:0000313" key="2">
    <source>
        <dbReference type="Proteomes" id="UP000009309"/>
    </source>
</evidence>
<dbReference type="EMBL" id="CAIT01000009">
    <property type="protein sequence ID" value="CCH55526.1"/>
    <property type="molecule type" value="Genomic_DNA"/>
</dbReference>